<dbReference type="AlphaFoldDB" id="A0A968GF57"/>
<comment type="caution">
    <text evidence="1">The sequence shown here is derived from an EMBL/GenBank/DDBJ whole genome shotgun (WGS) entry which is preliminary data.</text>
</comment>
<dbReference type="PROSITE" id="PS51257">
    <property type="entry name" value="PROKAR_LIPOPROTEIN"/>
    <property type="match status" value="1"/>
</dbReference>
<dbReference type="EMBL" id="JAATLK010000001">
    <property type="protein sequence ID" value="NIZ46646.1"/>
    <property type="molecule type" value="Genomic_DNA"/>
</dbReference>
<protein>
    <submittedName>
        <fullName evidence="1">Uncharacterized protein</fullName>
    </submittedName>
</protein>
<dbReference type="RefSeq" id="WP_167703100.1">
    <property type="nucleotide sequence ID" value="NZ_CP118168.1"/>
</dbReference>
<evidence type="ECO:0000313" key="1">
    <source>
        <dbReference type="EMBL" id="NIZ46646.1"/>
    </source>
</evidence>
<sequence length="299" mass="34781">MKRHMLNLIILMSTVACHQSDIEMRNSTIANNESSLKENVGIEIDPQVVSDQISRGQIFSDENAMLVALQGSWAWQEEAHMLPQRGYQWYAREPYFHRYDPGFTVSYLFISGSGSLIENNVPYTMERFMDLDMSKLQIDLIHNTLTIGSYYVDDYRLIFQFLSADSLIIREEGSSPFLGYQYVYEGSTIYDEDGELVIYPGKFPSFSWAFEGYITADDLRIETPTESREDLNKERGYSFFFGRDGDLDPIKQEYIFVRVDGFEYDAQYNIYDKEGVFLMNPEMIRSSSIMLLPNKWSLQ</sequence>
<proteinExistence type="predicted"/>
<reference evidence="1" key="1">
    <citation type="submission" date="2020-03" db="EMBL/GenBank/DDBJ databases">
        <title>Spirochaetal bacteria isolated from arthropods constitute a novel genus Entomospira genus novum within the order Spirochaetales.</title>
        <authorList>
            <person name="Grana-Miraglia L."/>
            <person name="Sikutova S."/>
            <person name="Fingerle V."/>
            <person name="Sing A."/>
            <person name="Castillo-Ramirez S."/>
            <person name="Margos G."/>
            <person name="Rudolf I."/>
        </authorList>
    </citation>
    <scope>NUCLEOTIDE SEQUENCE</scope>
    <source>
        <strain evidence="1">BR208</strain>
    </source>
</reference>
<dbReference type="Proteomes" id="UP000752013">
    <property type="component" value="Unassembled WGS sequence"/>
</dbReference>
<accession>A0A968GF57</accession>
<evidence type="ECO:0000313" key="2">
    <source>
        <dbReference type="Proteomes" id="UP000752013"/>
    </source>
</evidence>
<keyword evidence="2" id="KW-1185">Reference proteome</keyword>
<gene>
    <name evidence="1" type="ORF">HCT46_01720</name>
</gene>
<organism evidence="1 2">
    <name type="scientific">Entomospira nematocerorum</name>
    <dbReference type="NCBI Taxonomy" id="2719987"/>
    <lineage>
        <taxon>Bacteria</taxon>
        <taxon>Pseudomonadati</taxon>
        <taxon>Spirochaetota</taxon>
        <taxon>Spirochaetia</taxon>
        <taxon>Spirochaetales</taxon>
        <taxon>Spirochaetaceae</taxon>
        <taxon>Entomospira</taxon>
    </lineage>
</organism>
<name>A0A968GF57_9SPIO</name>